<evidence type="ECO:0000256" key="5">
    <source>
        <dbReference type="ARBA" id="ARBA00022801"/>
    </source>
</evidence>
<protein>
    <recommendedName>
        <fullName evidence="8">PIN domain-containing protein</fullName>
    </recommendedName>
</protein>
<dbReference type="PANTHER" id="PTHR33653:SF1">
    <property type="entry name" value="RIBONUCLEASE VAPC2"/>
    <property type="match status" value="1"/>
</dbReference>
<dbReference type="AlphaFoldDB" id="A0A7M4DIB5"/>
<dbReference type="Pfam" id="PF01850">
    <property type="entry name" value="PIN"/>
    <property type="match status" value="1"/>
</dbReference>
<comment type="caution">
    <text evidence="9">The sequence shown here is derived from an EMBL/GenBank/DDBJ whole genome shotgun (WGS) entry which is preliminary data.</text>
</comment>
<comment type="cofactor">
    <cofactor evidence="1">
        <name>Mg(2+)</name>
        <dbReference type="ChEBI" id="CHEBI:18420"/>
    </cofactor>
</comment>
<dbReference type="GO" id="GO:0004518">
    <property type="term" value="F:nuclease activity"/>
    <property type="evidence" value="ECO:0007669"/>
    <property type="project" value="UniProtKB-KW"/>
</dbReference>
<name>A0A7M4DIB5_9MICO</name>
<keyword evidence="5" id="KW-0378">Hydrolase</keyword>
<dbReference type="GO" id="GO:0046872">
    <property type="term" value="F:metal ion binding"/>
    <property type="evidence" value="ECO:0007669"/>
    <property type="project" value="UniProtKB-KW"/>
</dbReference>
<proteinExistence type="inferred from homology"/>
<gene>
    <name evidence="9" type="ORF">HALOF300_01866</name>
</gene>
<sequence>MTLADQRWVLLDTDVWSVLFARSTRTPDARTETWRNLLVGCGLVIATQTKAEVLAGLAINDLGAKRRESILSQLAGTSRVPVTEDVIVAYADLTADCKRAGHALYAKQHTGDRWVAATAIAVGVPLLAGDGIYAGAPGLEILTDSAH</sequence>
<evidence type="ECO:0000256" key="6">
    <source>
        <dbReference type="ARBA" id="ARBA00022842"/>
    </source>
</evidence>
<dbReference type="InterPro" id="IPR050556">
    <property type="entry name" value="Type_II_TA_system_RNase"/>
</dbReference>
<feature type="domain" description="PIN" evidence="8">
    <location>
        <begin position="9"/>
        <end position="131"/>
    </location>
</feature>
<dbReference type="Gene3D" id="3.40.50.1010">
    <property type="entry name" value="5'-nuclease"/>
    <property type="match status" value="1"/>
</dbReference>
<reference evidence="9 10" key="1">
    <citation type="submission" date="2019-11" db="EMBL/GenBank/DDBJ databases">
        <authorList>
            <person name="Criscuolo A."/>
        </authorList>
    </citation>
    <scope>NUCLEOTIDE SEQUENCE [LARGE SCALE GENOMIC DNA]</scope>
    <source>
        <strain evidence="9">CIP111667</strain>
    </source>
</reference>
<keyword evidence="10" id="KW-1185">Reference proteome</keyword>
<keyword evidence="3" id="KW-0540">Nuclease</keyword>
<evidence type="ECO:0000256" key="1">
    <source>
        <dbReference type="ARBA" id="ARBA00001946"/>
    </source>
</evidence>
<accession>A0A7M4DIB5</accession>
<evidence type="ECO:0000256" key="2">
    <source>
        <dbReference type="ARBA" id="ARBA00022649"/>
    </source>
</evidence>
<organism evidence="9 10">
    <name type="scientific">Occultella aeris</name>
    <dbReference type="NCBI Taxonomy" id="2761496"/>
    <lineage>
        <taxon>Bacteria</taxon>
        <taxon>Bacillati</taxon>
        <taxon>Actinomycetota</taxon>
        <taxon>Actinomycetes</taxon>
        <taxon>Micrococcales</taxon>
        <taxon>Ruaniaceae</taxon>
        <taxon>Occultella</taxon>
    </lineage>
</organism>
<keyword evidence="4" id="KW-0479">Metal-binding</keyword>
<evidence type="ECO:0000313" key="9">
    <source>
        <dbReference type="EMBL" id="VZO36686.1"/>
    </source>
</evidence>
<keyword evidence="6" id="KW-0460">Magnesium</keyword>
<dbReference type="InterPro" id="IPR029060">
    <property type="entry name" value="PIN-like_dom_sf"/>
</dbReference>
<dbReference type="Proteomes" id="UP000419743">
    <property type="component" value="Unassembled WGS sequence"/>
</dbReference>
<comment type="similarity">
    <text evidence="7">Belongs to the PINc/VapC protein family.</text>
</comment>
<dbReference type="PANTHER" id="PTHR33653">
    <property type="entry name" value="RIBONUCLEASE VAPC2"/>
    <property type="match status" value="1"/>
</dbReference>
<dbReference type="EMBL" id="CACRYJ010000025">
    <property type="protein sequence ID" value="VZO36686.1"/>
    <property type="molecule type" value="Genomic_DNA"/>
</dbReference>
<evidence type="ECO:0000256" key="3">
    <source>
        <dbReference type="ARBA" id="ARBA00022722"/>
    </source>
</evidence>
<keyword evidence="2" id="KW-1277">Toxin-antitoxin system</keyword>
<evidence type="ECO:0000256" key="7">
    <source>
        <dbReference type="ARBA" id="ARBA00038093"/>
    </source>
</evidence>
<dbReference type="InterPro" id="IPR002716">
    <property type="entry name" value="PIN_dom"/>
</dbReference>
<evidence type="ECO:0000259" key="8">
    <source>
        <dbReference type="Pfam" id="PF01850"/>
    </source>
</evidence>
<dbReference type="GO" id="GO:0016787">
    <property type="term" value="F:hydrolase activity"/>
    <property type="evidence" value="ECO:0007669"/>
    <property type="project" value="UniProtKB-KW"/>
</dbReference>
<dbReference type="SUPFAM" id="SSF88723">
    <property type="entry name" value="PIN domain-like"/>
    <property type="match status" value="1"/>
</dbReference>
<evidence type="ECO:0000313" key="10">
    <source>
        <dbReference type="Proteomes" id="UP000419743"/>
    </source>
</evidence>
<evidence type="ECO:0000256" key="4">
    <source>
        <dbReference type="ARBA" id="ARBA00022723"/>
    </source>
</evidence>